<keyword evidence="1" id="KW-0175">Coiled coil</keyword>
<protein>
    <submittedName>
        <fullName evidence="3">Uncharacterized protein</fullName>
    </submittedName>
</protein>
<reference evidence="3 4" key="1">
    <citation type="submission" date="2012-05" db="EMBL/GenBank/DDBJ databases">
        <title>Recombination and specialization in a pathogen metapopulation.</title>
        <authorList>
            <person name="Gardiner A."/>
            <person name="Kemen E."/>
            <person name="Schultz-Larsen T."/>
            <person name="MacLean D."/>
            <person name="Van Oosterhout C."/>
            <person name="Jones J.D.G."/>
        </authorList>
    </citation>
    <scope>NUCLEOTIDE SEQUENCE [LARGE SCALE GENOMIC DNA]</scope>
    <source>
        <strain evidence="3 4">Ac Nc2</strain>
    </source>
</reference>
<evidence type="ECO:0000313" key="4">
    <source>
        <dbReference type="Proteomes" id="UP000053237"/>
    </source>
</evidence>
<name>A0A024GEE1_9STRA</name>
<proteinExistence type="predicted"/>
<feature type="region of interest" description="Disordered" evidence="2">
    <location>
        <begin position="106"/>
        <end position="132"/>
    </location>
</feature>
<dbReference type="AlphaFoldDB" id="A0A024GEE1"/>
<comment type="caution">
    <text evidence="3">The sequence shown here is derived from an EMBL/GenBank/DDBJ whole genome shotgun (WGS) entry which is preliminary data.</text>
</comment>
<dbReference type="Proteomes" id="UP000053237">
    <property type="component" value="Unassembled WGS sequence"/>
</dbReference>
<keyword evidence="4" id="KW-1185">Reference proteome</keyword>
<dbReference type="InParanoid" id="A0A024GEE1"/>
<gene>
    <name evidence="3" type="ORF">BN9_056990</name>
</gene>
<evidence type="ECO:0000256" key="1">
    <source>
        <dbReference type="SAM" id="Coils"/>
    </source>
</evidence>
<evidence type="ECO:0000256" key="2">
    <source>
        <dbReference type="SAM" id="MobiDB-lite"/>
    </source>
</evidence>
<dbReference type="EMBL" id="CAIX01000081">
    <property type="protein sequence ID" value="CCI44875.1"/>
    <property type="molecule type" value="Genomic_DNA"/>
</dbReference>
<sequence length="132" mass="15373">MVQIMWQTLTMVGSVLLYSTEQHRVLSKRSRSGRNDEVQWSQLLLDTVQRAYDEGLKIEVDELRKEISGLQKENDLSKRMNENINHDIEALVERIEAAAQRFHNTNKLQADELHPLSSTSQSNRESQKKLLR</sequence>
<organism evidence="3 4">
    <name type="scientific">Albugo candida</name>
    <dbReference type="NCBI Taxonomy" id="65357"/>
    <lineage>
        <taxon>Eukaryota</taxon>
        <taxon>Sar</taxon>
        <taxon>Stramenopiles</taxon>
        <taxon>Oomycota</taxon>
        <taxon>Peronosporomycetes</taxon>
        <taxon>Albuginales</taxon>
        <taxon>Albuginaceae</taxon>
        <taxon>Albugo</taxon>
    </lineage>
</organism>
<feature type="coiled-coil region" evidence="1">
    <location>
        <begin position="53"/>
        <end position="101"/>
    </location>
</feature>
<accession>A0A024GEE1</accession>
<evidence type="ECO:0000313" key="3">
    <source>
        <dbReference type="EMBL" id="CCI44875.1"/>
    </source>
</evidence>